<reference evidence="2 3" key="1">
    <citation type="submission" date="2020-08" db="EMBL/GenBank/DDBJ databases">
        <title>Genomic Encyclopedia of Type Strains, Phase III (KMG-III): the genomes of soil and plant-associated and newly described type strains.</title>
        <authorList>
            <person name="Whitman W."/>
        </authorList>
    </citation>
    <scope>NUCLEOTIDE SEQUENCE [LARGE SCALE GENOMIC DNA]</scope>
    <source>
        <strain evidence="2 3">CECT 5995</strain>
    </source>
</reference>
<accession>A0A7W5G717</accession>
<dbReference type="Proteomes" id="UP000525987">
    <property type="component" value="Unassembled WGS sequence"/>
</dbReference>
<gene>
    <name evidence="2" type="ORF">FHR96_003677</name>
</gene>
<evidence type="ECO:0000313" key="3">
    <source>
        <dbReference type="Proteomes" id="UP000525987"/>
    </source>
</evidence>
<keyword evidence="3" id="KW-1185">Reference proteome</keyword>
<sequence>MNNYELDQKTQELADSHSRYELAKMLIREREGEQALAAHVEWLDGLRRNVIEAIRDDRFEDLDVSFYRDDMQPPHPATNLARRDADQRAQELESFAEHCRMLGHNAHINGYHQAGNAAGDMADEAIERADEIRRQAEQADTAGEDGCST</sequence>
<name>A0A7W5G717_9GAMM</name>
<evidence type="ECO:0000256" key="1">
    <source>
        <dbReference type="SAM" id="MobiDB-lite"/>
    </source>
</evidence>
<evidence type="ECO:0000313" key="2">
    <source>
        <dbReference type="EMBL" id="MBB3142775.1"/>
    </source>
</evidence>
<organism evidence="2 3">
    <name type="scientific">Halomonas organivorans</name>
    <dbReference type="NCBI Taxonomy" id="257772"/>
    <lineage>
        <taxon>Bacteria</taxon>
        <taxon>Pseudomonadati</taxon>
        <taxon>Pseudomonadota</taxon>
        <taxon>Gammaproteobacteria</taxon>
        <taxon>Oceanospirillales</taxon>
        <taxon>Halomonadaceae</taxon>
        <taxon>Halomonas</taxon>
    </lineage>
</organism>
<proteinExistence type="predicted"/>
<dbReference type="AlphaFoldDB" id="A0A7W5G717"/>
<feature type="region of interest" description="Disordered" evidence="1">
    <location>
        <begin position="129"/>
        <end position="149"/>
    </location>
</feature>
<dbReference type="RefSeq" id="WP_183389137.1">
    <property type="nucleotide sequence ID" value="NZ_JACHXM010000027.1"/>
</dbReference>
<comment type="caution">
    <text evidence="2">The sequence shown here is derived from an EMBL/GenBank/DDBJ whole genome shotgun (WGS) entry which is preliminary data.</text>
</comment>
<protein>
    <submittedName>
        <fullName evidence="2">Uncharacterized protein</fullName>
    </submittedName>
</protein>
<dbReference type="EMBL" id="JACHXM010000027">
    <property type="protein sequence ID" value="MBB3142775.1"/>
    <property type="molecule type" value="Genomic_DNA"/>
</dbReference>